<feature type="domain" description="Nucleolar complex-associated protein 3 N-terminal" evidence="10">
    <location>
        <begin position="204"/>
        <end position="295"/>
    </location>
</feature>
<dbReference type="InterPro" id="IPR016903">
    <property type="entry name" value="Nucleolar_cplx-assoc_3"/>
</dbReference>
<gene>
    <name evidence="11" type="ORF">PHYEVI_LOCUS336</name>
</gene>
<dbReference type="PANTHER" id="PTHR14428:SF5">
    <property type="entry name" value="NUCLEOLAR COMPLEX PROTEIN 3 HOMOLOG"/>
    <property type="match status" value="1"/>
</dbReference>
<dbReference type="OrthoDB" id="10263597at2759"/>
<evidence type="ECO:0000256" key="7">
    <source>
        <dbReference type="SAM" id="Coils"/>
    </source>
</evidence>
<dbReference type="GO" id="GO:0006270">
    <property type="term" value="P:DNA replication initiation"/>
    <property type="evidence" value="ECO:0007669"/>
    <property type="project" value="TreeGrafter"/>
</dbReference>
<feature type="coiled-coil region" evidence="7">
    <location>
        <begin position="438"/>
        <end position="472"/>
    </location>
</feature>
<evidence type="ECO:0000259" key="10">
    <source>
        <dbReference type="Pfam" id="PF07540"/>
    </source>
</evidence>
<evidence type="ECO:0000256" key="4">
    <source>
        <dbReference type="ARBA" id="ARBA00023242"/>
    </source>
</evidence>
<dbReference type="GO" id="GO:0005730">
    <property type="term" value="C:nucleolus"/>
    <property type="evidence" value="ECO:0007669"/>
    <property type="project" value="UniProtKB-SubCell"/>
</dbReference>
<dbReference type="InterPro" id="IPR016024">
    <property type="entry name" value="ARM-type_fold"/>
</dbReference>
<comment type="similarity">
    <text evidence="2">Belongs to the CBF/MAK21 family.</text>
</comment>
<dbReference type="Pfam" id="PF03914">
    <property type="entry name" value="CBF"/>
    <property type="match status" value="1"/>
</dbReference>
<evidence type="ECO:0000256" key="1">
    <source>
        <dbReference type="ARBA" id="ARBA00004604"/>
    </source>
</evidence>
<dbReference type="AlphaFoldDB" id="A0A9N9XLP6"/>
<organism evidence="11 12">
    <name type="scientific">Phyllotreta striolata</name>
    <name type="common">Striped flea beetle</name>
    <name type="synonym">Crioceris striolata</name>
    <dbReference type="NCBI Taxonomy" id="444603"/>
    <lineage>
        <taxon>Eukaryota</taxon>
        <taxon>Metazoa</taxon>
        <taxon>Ecdysozoa</taxon>
        <taxon>Arthropoda</taxon>
        <taxon>Hexapoda</taxon>
        <taxon>Insecta</taxon>
        <taxon>Pterygota</taxon>
        <taxon>Neoptera</taxon>
        <taxon>Endopterygota</taxon>
        <taxon>Coleoptera</taxon>
        <taxon>Polyphaga</taxon>
        <taxon>Cucujiformia</taxon>
        <taxon>Chrysomeloidea</taxon>
        <taxon>Chrysomelidae</taxon>
        <taxon>Galerucinae</taxon>
        <taxon>Alticini</taxon>
        <taxon>Phyllotreta</taxon>
    </lineage>
</organism>
<keyword evidence="3 7" id="KW-0175">Coiled coil</keyword>
<evidence type="ECO:0000313" key="12">
    <source>
        <dbReference type="Proteomes" id="UP001153712"/>
    </source>
</evidence>
<feature type="region of interest" description="Disordered" evidence="8">
    <location>
        <begin position="92"/>
        <end position="121"/>
    </location>
</feature>
<dbReference type="PANTHER" id="PTHR14428">
    <property type="entry name" value="NUCLEOLAR COMPLEX PROTEIN 3"/>
    <property type="match status" value="1"/>
</dbReference>
<dbReference type="InterPro" id="IPR011501">
    <property type="entry name" value="Noc3_N"/>
</dbReference>
<name>A0A9N9XLP6_PHYSR</name>
<evidence type="ECO:0000256" key="3">
    <source>
        <dbReference type="ARBA" id="ARBA00023054"/>
    </source>
</evidence>
<dbReference type="Pfam" id="PF07540">
    <property type="entry name" value="NOC3p"/>
    <property type="match status" value="1"/>
</dbReference>
<evidence type="ECO:0000256" key="2">
    <source>
        <dbReference type="ARBA" id="ARBA00007797"/>
    </source>
</evidence>
<reference evidence="11" key="1">
    <citation type="submission" date="2022-01" db="EMBL/GenBank/DDBJ databases">
        <authorList>
            <person name="King R."/>
        </authorList>
    </citation>
    <scope>NUCLEOTIDE SEQUENCE</scope>
</reference>
<protein>
    <recommendedName>
        <fullName evidence="6">NOC3-like protein</fullName>
    </recommendedName>
    <alternativeName>
        <fullName evidence="5">Nucleolar complex-associated protein 3-like protein</fullName>
    </alternativeName>
</protein>
<feature type="compositionally biased region" description="Acidic residues" evidence="8">
    <location>
        <begin position="103"/>
        <end position="120"/>
    </location>
</feature>
<dbReference type="Proteomes" id="UP001153712">
    <property type="component" value="Chromosome 1"/>
</dbReference>
<feature type="domain" description="CCAAT-binding factor" evidence="9">
    <location>
        <begin position="541"/>
        <end position="695"/>
    </location>
</feature>
<feature type="region of interest" description="Disordered" evidence="8">
    <location>
        <begin position="147"/>
        <end position="178"/>
    </location>
</feature>
<accession>A0A9N9XLP6</accession>
<feature type="compositionally biased region" description="Basic residues" evidence="8">
    <location>
        <begin position="1"/>
        <end position="31"/>
    </location>
</feature>
<feature type="region of interest" description="Disordered" evidence="8">
    <location>
        <begin position="1"/>
        <end position="54"/>
    </location>
</feature>
<dbReference type="GO" id="GO:0003682">
    <property type="term" value="F:chromatin binding"/>
    <property type="evidence" value="ECO:0007669"/>
    <property type="project" value="TreeGrafter"/>
</dbReference>
<evidence type="ECO:0000256" key="8">
    <source>
        <dbReference type="SAM" id="MobiDB-lite"/>
    </source>
</evidence>
<keyword evidence="12" id="KW-1185">Reference proteome</keyword>
<sequence length="778" mass="89210">MKAKLAKSKRNNQKKNKLIKQGVIKKAKPRKDVKAAPVPQKPNLPVVEDESDEGEDLLDMVDDDDMDFLKTAITNRSYNIYNKVKFNVSEEPKLKRRKKSQDDETLENDFEQQLEEQESDTELKELLPFKTKTGLVRNRVLKKIQAEEIEEPDQAEESKNQETAENEDGDNIENGLETSELNFTGPVSVVQLMAKRDEVINKVKLHVGTLSAGLLESPEEKIINLRTLIAMMDEETAHTYVTVRKILIVSILEVFKDILPSYEIKNVSTDGVRLKKDTLKLKKYEESLLLYYKKFLQKLEKCAFVLFKKKGDTRRRSEEEITIGTLAIQALCDLLVTHPYFNFSQNIAQAVVPFMNNRSKDIREIVKNAVKTIFKEDKKEEITLKILRVINHYSKNHSNMHTEMLEVLLVLNLNEVNLEKDKEQNIKEKKLKAHKARILQLSKKEKKRKKKLKEVEKELLETKAEESQQVRQKNLLEVTKLIFNIYFRILKTNTSNSKILGVCLEGLAKFAHCINIEFYMDIVNVLNKLLNEDWLGYREQLFCIHTVFSILSGQGEAINLDPIRFYNNLYKDLLTLNAASKNSKDTPVLINTLCEALIKRRKKITNKRTIGFLKRLAQLSMQLTHEGSLGCLGLIKHVMQLNRSADVLLDLDSSTGEGKYQAEIEDPEYCNAASSALYELIHLARHYHPIVSKFARHIASGVPSSGDGSLPGEYGKSSPEELCVEFDMSEMAFNPPVPLVKNGPKKTSKLAFADSSFETECRQVLRSKKRKFFWIDDA</sequence>
<evidence type="ECO:0000256" key="6">
    <source>
        <dbReference type="ARBA" id="ARBA00032937"/>
    </source>
</evidence>
<comment type="subcellular location">
    <subcellularLocation>
        <location evidence="1">Nucleus</location>
        <location evidence="1">Nucleolus</location>
    </subcellularLocation>
</comment>
<dbReference type="SUPFAM" id="SSF48371">
    <property type="entry name" value="ARM repeat"/>
    <property type="match status" value="1"/>
</dbReference>
<proteinExistence type="inferred from homology"/>
<evidence type="ECO:0000256" key="5">
    <source>
        <dbReference type="ARBA" id="ARBA00032701"/>
    </source>
</evidence>
<evidence type="ECO:0000313" key="11">
    <source>
        <dbReference type="EMBL" id="CAG9853869.1"/>
    </source>
</evidence>
<dbReference type="EMBL" id="OU900094">
    <property type="protein sequence ID" value="CAG9853869.1"/>
    <property type="molecule type" value="Genomic_DNA"/>
</dbReference>
<evidence type="ECO:0000259" key="9">
    <source>
        <dbReference type="Pfam" id="PF03914"/>
    </source>
</evidence>
<keyword evidence="4" id="KW-0539">Nucleus</keyword>
<dbReference type="InterPro" id="IPR005612">
    <property type="entry name" value="CCAAT-binding_factor"/>
</dbReference>